<dbReference type="Proteomes" id="UP001497444">
    <property type="component" value="Chromosome 14"/>
</dbReference>
<reference evidence="1" key="1">
    <citation type="submission" date="2024-02" db="EMBL/GenBank/DDBJ databases">
        <authorList>
            <consortium name="ELIXIR-Norway"/>
            <consortium name="Elixir Norway"/>
        </authorList>
    </citation>
    <scope>NUCLEOTIDE SEQUENCE</scope>
</reference>
<protein>
    <submittedName>
        <fullName evidence="1">Uncharacterized protein</fullName>
    </submittedName>
</protein>
<accession>A0ABP0W7C9</accession>
<evidence type="ECO:0000313" key="1">
    <source>
        <dbReference type="EMBL" id="CAK9262424.1"/>
    </source>
</evidence>
<dbReference type="EMBL" id="OZ020109">
    <property type="protein sequence ID" value="CAK9262424.1"/>
    <property type="molecule type" value="Genomic_DNA"/>
</dbReference>
<name>A0ABP0W7C9_9BRYO</name>
<proteinExistence type="predicted"/>
<evidence type="ECO:0000313" key="2">
    <source>
        <dbReference type="Proteomes" id="UP001497444"/>
    </source>
</evidence>
<gene>
    <name evidence="1" type="ORF">CSSPJE1EN1_LOCUS7902</name>
</gene>
<keyword evidence="2" id="KW-1185">Reference proteome</keyword>
<sequence length="142" mass="15876">MATWKAIRSSSQNRSQDKQKDIEQAFKAEWLHGQIFGEGEAAISWRLLPPCTSLISLMTEGAVASLPARGSPEGEGLVPGNGGNDRRADAFSLLNKLWRRSFIESEGGDLLRFKLHDVMRDLAFYILEKDCGTPPAKQLYFY</sequence>
<organism evidence="1 2">
    <name type="scientific">Sphagnum jensenii</name>
    <dbReference type="NCBI Taxonomy" id="128206"/>
    <lineage>
        <taxon>Eukaryota</taxon>
        <taxon>Viridiplantae</taxon>
        <taxon>Streptophyta</taxon>
        <taxon>Embryophyta</taxon>
        <taxon>Bryophyta</taxon>
        <taxon>Sphagnophytina</taxon>
        <taxon>Sphagnopsida</taxon>
        <taxon>Sphagnales</taxon>
        <taxon>Sphagnaceae</taxon>
        <taxon>Sphagnum</taxon>
    </lineage>
</organism>